<evidence type="ECO:0000313" key="3">
    <source>
        <dbReference type="Proteomes" id="UP000887574"/>
    </source>
</evidence>
<sequence>MRGWGIENETCAEKSAIILLSPVHQLPDPESDDLNCFYADKTNAFRQKRYFDGLLEMLEEQHLQIPSSTACIITYNRNYTSTSAFTTPKYTNHTTNKTDPSNLTPANPRVPTISNSNKNAGQEEQHFDKVNQLEVEQWQKQQMQIQKAQYLQCSSTHTTNTLLILLFLTITSQTLLLVAIIVLKMRGFFNKPAAAIMPTATTVTSPPPMYNMKPVMSPPSFFDHLEDKKNGILSGE</sequence>
<accession>A0A915EWF2</accession>
<evidence type="ECO:0000256" key="1">
    <source>
        <dbReference type="SAM" id="MobiDB-lite"/>
    </source>
</evidence>
<dbReference type="WBParaSite" id="jg974">
    <property type="protein sequence ID" value="jg974"/>
    <property type="gene ID" value="jg974"/>
</dbReference>
<reference evidence="4" key="1">
    <citation type="submission" date="2022-11" db="UniProtKB">
        <authorList>
            <consortium name="WormBaseParasite"/>
        </authorList>
    </citation>
    <scope>IDENTIFICATION</scope>
</reference>
<protein>
    <submittedName>
        <fullName evidence="4">Uncharacterized protein</fullName>
    </submittedName>
</protein>
<keyword evidence="2" id="KW-1133">Transmembrane helix</keyword>
<keyword evidence="2" id="KW-0812">Transmembrane</keyword>
<dbReference type="Proteomes" id="UP000887574">
    <property type="component" value="Unplaced"/>
</dbReference>
<feature type="compositionally biased region" description="Polar residues" evidence="1">
    <location>
        <begin position="90"/>
        <end position="105"/>
    </location>
</feature>
<keyword evidence="3" id="KW-1185">Reference proteome</keyword>
<organism evidence="3 4">
    <name type="scientific">Ditylenchus dipsaci</name>
    <dbReference type="NCBI Taxonomy" id="166011"/>
    <lineage>
        <taxon>Eukaryota</taxon>
        <taxon>Metazoa</taxon>
        <taxon>Ecdysozoa</taxon>
        <taxon>Nematoda</taxon>
        <taxon>Chromadorea</taxon>
        <taxon>Rhabditida</taxon>
        <taxon>Tylenchina</taxon>
        <taxon>Tylenchomorpha</taxon>
        <taxon>Sphaerularioidea</taxon>
        <taxon>Anguinidae</taxon>
        <taxon>Anguininae</taxon>
        <taxon>Ditylenchus</taxon>
    </lineage>
</organism>
<evidence type="ECO:0000256" key="2">
    <source>
        <dbReference type="SAM" id="Phobius"/>
    </source>
</evidence>
<dbReference type="AlphaFoldDB" id="A0A915EWF2"/>
<feature type="region of interest" description="Disordered" evidence="1">
    <location>
        <begin position="90"/>
        <end position="124"/>
    </location>
</feature>
<feature type="transmembrane region" description="Helical" evidence="2">
    <location>
        <begin position="162"/>
        <end position="183"/>
    </location>
</feature>
<evidence type="ECO:0000313" key="4">
    <source>
        <dbReference type="WBParaSite" id="jg974"/>
    </source>
</evidence>
<proteinExistence type="predicted"/>
<name>A0A915EWF2_9BILA</name>
<keyword evidence="2" id="KW-0472">Membrane</keyword>